<proteinExistence type="predicted"/>
<dbReference type="Proteomes" id="UP000326881">
    <property type="component" value="Chromosome"/>
</dbReference>
<evidence type="ECO:0008006" key="4">
    <source>
        <dbReference type="Google" id="ProtNLM"/>
    </source>
</evidence>
<dbReference type="AlphaFoldDB" id="A0A5Q0C627"/>
<evidence type="ECO:0000313" key="3">
    <source>
        <dbReference type="Proteomes" id="UP000326881"/>
    </source>
</evidence>
<sequence length="100" mass="11174">MHQFVARVAFAAFVAFASMPATSSVADAASMQHAAVIDVQYRPVRGCWPVEAVQKARWAGLRNARVTHMTPKRVAVSGRGYRGWEQMWFANVRGCPLIRR</sequence>
<evidence type="ECO:0000313" key="2">
    <source>
        <dbReference type="EMBL" id="QFY60715.1"/>
    </source>
</evidence>
<dbReference type="RefSeq" id="WP_153270930.1">
    <property type="nucleotide sequence ID" value="NZ_CP043498.1"/>
</dbReference>
<accession>A0A5Q0C627</accession>
<gene>
    <name evidence="2" type="ORF">FZ934_09940</name>
</gene>
<dbReference type="KEGG" id="rgr:FZ934_09940"/>
<feature type="signal peptide" evidence="1">
    <location>
        <begin position="1"/>
        <end position="23"/>
    </location>
</feature>
<organism evidence="2 3">
    <name type="scientific">Rhizobium grahamii</name>
    <dbReference type="NCBI Taxonomy" id="1120045"/>
    <lineage>
        <taxon>Bacteria</taxon>
        <taxon>Pseudomonadati</taxon>
        <taxon>Pseudomonadota</taxon>
        <taxon>Alphaproteobacteria</taxon>
        <taxon>Hyphomicrobiales</taxon>
        <taxon>Rhizobiaceae</taxon>
        <taxon>Rhizobium/Agrobacterium group</taxon>
        <taxon>Rhizobium</taxon>
    </lineage>
</organism>
<dbReference type="EMBL" id="CP043498">
    <property type="protein sequence ID" value="QFY60715.1"/>
    <property type="molecule type" value="Genomic_DNA"/>
</dbReference>
<reference evidence="2 3" key="1">
    <citation type="submission" date="2019-08" db="EMBL/GenBank/DDBJ databases">
        <title>Prosopis cineraria nodule microbiome.</title>
        <authorList>
            <person name="Ali R."/>
            <person name="Chaluvadi S.R."/>
            <person name="Wang X."/>
        </authorList>
    </citation>
    <scope>NUCLEOTIDE SEQUENCE [LARGE SCALE GENOMIC DNA]</scope>
    <source>
        <strain evidence="2 3">BG7</strain>
    </source>
</reference>
<name>A0A5Q0C627_9HYPH</name>
<feature type="chain" id="PRO_5024962595" description="Antifreeze protein" evidence="1">
    <location>
        <begin position="24"/>
        <end position="100"/>
    </location>
</feature>
<keyword evidence="3" id="KW-1185">Reference proteome</keyword>
<protein>
    <recommendedName>
        <fullName evidence="4">Antifreeze protein</fullName>
    </recommendedName>
</protein>
<keyword evidence="1" id="KW-0732">Signal</keyword>
<evidence type="ECO:0000256" key="1">
    <source>
        <dbReference type="SAM" id="SignalP"/>
    </source>
</evidence>
<dbReference type="OrthoDB" id="8453806at2"/>